<dbReference type="PANTHER" id="PTHR14087:SF7">
    <property type="entry name" value="THYMOCYTE NUCLEAR PROTEIN 1"/>
    <property type="match status" value="1"/>
</dbReference>
<protein>
    <recommendedName>
        <fullName evidence="1">EVE domain-containing protein</fullName>
    </recommendedName>
</protein>
<sequence length="112" mass="12744">MKAKPTNYYLIKAEPESRLENGVDVKFSIDDLEKSKTTAWEGVRNYEARNNMKKMKIDDLTPGIAGLARVVKEAYVDHTAFDKSHPYYDPKSDKLDPKWFMVNIINAGGCSI</sequence>
<dbReference type="Proteomes" id="UP001210925">
    <property type="component" value="Unassembled WGS sequence"/>
</dbReference>
<dbReference type="PANTHER" id="PTHR14087">
    <property type="entry name" value="THYMOCYTE NUCLEAR PROTEIN 1"/>
    <property type="match status" value="1"/>
</dbReference>
<name>A0AAD5UNK8_9FUNG</name>
<accession>A0AAD5UNK8</accession>
<organism evidence="2 3">
    <name type="scientific">Boothiomyces macroporosus</name>
    <dbReference type="NCBI Taxonomy" id="261099"/>
    <lineage>
        <taxon>Eukaryota</taxon>
        <taxon>Fungi</taxon>
        <taxon>Fungi incertae sedis</taxon>
        <taxon>Chytridiomycota</taxon>
        <taxon>Chytridiomycota incertae sedis</taxon>
        <taxon>Chytridiomycetes</taxon>
        <taxon>Rhizophydiales</taxon>
        <taxon>Terramycetaceae</taxon>
        <taxon>Boothiomyces</taxon>
    </lineage>
</organism>
<proteinExistence type="predicted"/>
<keyword evidence="3" id="KW-1185">Reference proteome</keyword>
<dbReference type="GO" id="GO:0005634">
    <property type="term" value="C:nucleus"/>
    <property type="evidence" value="ECO:0007669"/>
    <property type="project" value="TreeGrafter"/>
</dbReference>
<dbReference type="Gene3D" id="3.10.590.10">
    <property type="entry name" value="ph1033 like domains"/>
    <property type="match status" value="1"/>
</dbReference>
<dbReference type="AlphaFoldDB" id="A0AAD5UNK8"/>
<dbReference type="SUPFAM" id="SSF88697">
    <property type="entry name" value="PUA domain-like"/>
    <property type="match status" value="1"/>
</dbReference>
<dbReference type="Pfam" id="PF01878">
    <property type="entry name" value="EVE"/>
    <property type="match status" value="1"/>
</dbReference>
<dbReference type="InterPro" id="IPR015947">
    <property type="entry name" value="PUA-like_sf"/>
</dbReference>
<dbReference type="EMBL" id="JADGKB010000012">
    <property type="protein sequence ID" value="KAJ3260266.1"/>
    <property type="molecule type" value="Genomic_DNA"/>
</dbReference>
<dbReference type="InterPro" id="IPR002740">
    <property type="entry name" value="EVE_domain"/>
</dbReference>
<reference evidence="2" key="1">
    <citation type="submission" date="2020-05" db="EMBL/GenBank/DDBJ databases">
        <title>Phylogenomic resolution of chytrid fungi.</title>
        <authorList>
            <person name="Stajich J.E."/>
            <person name="Amses K."/>
            <person name="Simmons R."/>
            <person name="Seto K."/>
            <person name="Myers J."/>
            <person name="Bonds A."/>
            <person name="Quandt C.A."/>
            <person name="Barry K."/>
            <person name="Liu P."/>
            <person name="Grigoriev I."/>
            <person name="Longcore J.E."/>
            <person name="James T.Y."/>
        </authorList>
    </citation>
    <scope>NUCLEOTIDE SEQUENCE</scope>
    <source>
        <strain evidence="2">PLAUS21</strain>
    </source>
</reference>
<gene>
    <name evidence="2" type="ORF">HK103_000901</name>
</gene>
<evidence type="ECO:0000259" key="1">
    <source>
        <dbReference type="Pfam" id="PF01878"/>
    </source>
</evidence>
<dbReference type="InterPro" id="IPR052181">
    <property type="entry name" value="5hmC_binding"/>
</dbReference>
<feature type="domain" description="EVE" evidence="1">
    <location>
        <begin position="7"/>
        <end position="104"/>
    </location>
</feature>
<evidence type="ECO:0000313" key="3">
    <source>
        <dbReference type="Proteomes" id="UP001210925"/>
    </source>
</evidence>
<comment type="caution">
    <text evidence="2">The sequence shown here is derived from an EMBL/GenBank/DDBJ whole genome shotgun (WGS) entry which is preliminary data.</text>
</comment>
<evidence type="ECO:0000313" key="2">
    <source>
        <dbReference type="EMBL" id="KAJ3260266.1"/>
    </source>
</evidence>